<dbReference type="Gene3D" id="1.10.287.950">
    <property type="entry name" value="Methyl-accepting chemotaxis protein"/>
    <property type="match status" value="1"/>
</dbReference>
<evidence type="ECO:0000256" key="2">
    <source>
        <dbReference type="ARBA" id="ARBA00029447"/>
    </source>
</evidence>
<evidence type="ECO:0000313" key="6">
    <source>
        <dbReference type="EMBL" id="ABX40991.1"/>
    </source>
</evidence>
<keyword evidence="4" id="KW-1133">Transmembrane helix</keyword>
<evidence type="ECO:0000259" key="5">
    <source>
        <dbReference type="PROSITE" id="PS50111"/>
    </source>
</evidence>
<accession>A9KIZ2</accession>
<dbReference type="RefSeq" id="WP_012198635.1">
    <property type="nucleotide sequence ID" value="NC_010001.1"/>
</dbReference>
<dbReference type="PRINTS" id="PR00260">
    <property type="entry name" value="CHEMTRNSDUCR"/>
</dbReference>
<dbReference type="HOGENOM" id="CLU_000445_107_18_9"/>
<dbReference type="STRING" id="357809.Cphy_0604"/>
<sequence length="533" mass="57908" precursor="true">MNIRNTLRTIVVLLLVFSVTSTVVVFYQIDKMQLDGTVINSSGVVRGATQRLIKLEMAKKPDDGLINKLDGIINGLIEGDTGLGLPKATDAAFIDQMNKVKNEWQSLKASIEVARKTGNFDSLVTESENYFASTNAAVTAAEAFASGKVVSLKYIQTTLMIMNISLFVAIWFISSIRISNPLKKLIKIIEDLNVSEKIPEKFLNRKDEIGELSQAFGKVINDIKALIEGIAVTSDKLTESSFVLSGISDETSDSFMEIAKAIEGIAGGASDQALETQKGVSEMESLGILVNEDQNKVEELRLVADRVNELKNEGTAILGDLIEKTVQNGKAAKEVRTTIIETNESAKDIVNASQMIKQISNQTNLLALNAAIEAARAGEHGKGFAVVADEIRQLAENSNKFTSEIEKITNMLTLKTDEAVKKIEEMDMVVKIQSESVSSTEAKFSGIAYAIDDIKKYIDSISQSTDEIANKNIVIIDMIQSLSAIAEDSAANTQEMSASVEEQAAAMDQIAEASKVLSQLAEKLNGSMKQFKK</sequence>
<dbReference type="CDD" id="cd06225">
    <property type="entry name" value="HAMP"/>
    <property type="match status" value="1"/>
</dbReference>
<dbReference type="PROSITE" id="PS50111">
    <property type="entry name" value="CHEMOTAXIS_TRANSDUC_2"/>
    <property type="match status" value="1"/>
</dbReference>
<feature type="domain" description="Methyl-accepting transducer" evidence="5">
    <location>
        <begin position="247"/>
        <end position="504"/>
    </location>
</feature>
<dbReference type="PANTHER" id="PTHR32089:SF112">
    <property type="entry name" value="LYSOZYME-LIKE PROTEIN-RELATED"/>
    <property type="match status" value="1"/>
</dbReference>
<dbReference type="InterPro" id="IPR004089">
    <property type="entry name" value="MCPsignal_dom"/>
</dbReference>
<keyword evidence="7" id="KW-1185">Reference proteome</keyword>
<dbReference type="GO" id="GO:0016020">
    <property type="term" value="C:membrane"/>
    <property type="evidence" value="ECO:0007669"/>
    <property type="project" value="InterPro"/>
</dbReference>
<keyword evidence="4" id="KW-0812">Transmembrane</keyword>
<dbReference type="eggNOG" id="COG0840">
    <property type="taxonomic scope" value="Bacteria"/>
</dbReference>
<evidence type="ECO:0000256" key="3">
    <source>
        <dbReference type="PROSITE-ProRule" id="PRU00284"/>
    </source>
</evidence>
<dbReference type="Pfam" id="PF00015">
    <property type="entry name" value="MCPsignal"/>
    <property type="match status" value="1"/>
</dbReference>
<dbReference type="eggNOG" id="COG3850">
    <property type="taxonomic scope" value="Bacteria"/>
</dbReference>
<dbReference type="SMART" id="SM00283">
    <property type="entry name" value="MA"/>
    <property type="match status" value="1"/>
</dbReference>
<dbReference type="SUPFAM" id="SSF58104">
    <property type="entry name" value="Methyl-accepting chemotaxis protein (MCP) signaling domain"/>
    <property type="match status" value="1"/>
</dbReference>
<gene>
    <name evidence="6" type="ordered locus">Cphy_0604</name>
</gene>
<evidence type="ECO:0000256" key="1">
    <source>
        <dbReference type="ARBA" id="ARBA00023224"/>
    </source>
</evidence>
<dbReference type="Gene3D" id="6.10.340.10">
    <property type="match status" value="1"/>
</dbReference>
<keyword evidence="4" id="KW-0472">Membrane</keyword>
<dbReference type="Proteomes" id="UP000000370">
    <property type="component" value="Chromosome"/>
</dbReference>
<dbReference type="GO" id="GO:0004888">
    <property type="term" value="F:transmembrane signaling receptor activity"/>
    <property type="evidence" value="ECO:0007669"/>
    <property type="project" value="InterPro"/>
</dbReference>
<organism evidence="6 7">
    <name type="scientific">Lachnoclostridium phytofermentans (strain ATCC 700394 / DSM 18823 / ISDg)</name>
    <name type="common">Clostridium phytofermentans</name>
    <dbReference type="NCBI Taxonomy" id="357809"/>
    <lineage>
        <taxon>Bacteria</taxon>
        <taxon>Bacillati</taxon>
        <taxon>Bacillota</taxon>
        <taxon>Clostridia</taxon>
        <taxon>Lachnospirales</taxon>
        <taxon>Lachnospiraceae</taxon>
    </lineage>
</organism>
<proteinExistence type="inferred from homology"/>
<keyword evidence="1 3" id="KW-0807">Transducer</keyword>
<evidence type="ECO:0000313" key="7">
    <source>
        <dbReference type="Proteomes" id="UP000000370"/>
    </source>
</evidence>
<dbReference type="InterPro" id="IPR004090">
    <property type="entry name" value="Chemotax_Me-accpt_rcpt"/>
</dbReference>
<dbReference type="GO" id="GO:0007165">
    <property type="term" value="P:signal transduction"/>
    <property type="evidence" value="ECO:0007669"/>
    <property type="project" value="UniProtKB-KW"/>
</dbReference>
<dbReference type="OrthoDB" id="9814363at2"/>
<dbReference type="PANTHER" id="PTHR32089">
    <property type="entry name" value="METHYL-ACCEPTING CHEMOTAXIS PROTEIN MCPB"/>
    <property type="match status" value="1"/>
</dbReference>
<dbReference type="EMBL" id="CP000885">
    <property type="protein sequence ID" value="ABX40991.1"/>
    <property type="molecule type" value="Genomic_DNA"/>
</dbReference>
<feature type="transmembrane region" description="Helical" evidence="4">
    <location>
        <begin position="7"/>
        <end position="29"/>
    </location>
</feature>
<comment type="similarity">
    <text evidence="2">Belongs to the methyl-accepting chemotaxis (MCP) protein family.</text>
</comment>
<reference evidence="7" key="1">
    <citation type="submission" date="2007-11" db="EMBL/GenBank/DDBJ databases">
        <title>Complete genome sequence of Clostridium phytofermentans ISDg.</title>
        <authorList>
            <person name="Leschine S.B."/>
            <person name="Warnick T.A."/>
            <person name="Blanchard J.L."/>
            <person name="Schnell D.J."/>
            <person name="Petit E.L."/>
            <person name="LaTouf W.G."/>
            <person name="Copeland A."/>
            <person name="Lucas S."/>
            <person name="Lapidus A."/>
            <person name="Barry K."/>
            <person name="Glavina del Rio T."/>
            <person name="Dalin E."/>
            <person name="Tice H."/>
            <person name="Pitluck S."/>
            <person name="Kiss H."/>
            <person name="Brettin T."/>
            <person name="Bruce D."/>
            <person name="Detter J.C."/>
            <person name="Han C."/>
            <person name="Kuske C."/>
            <person name="Schmutz J."/>
            <person name="Larimer F."/>
            <person name="Land M."/>
            <person name="Hauser L."/>
            <person name="Kyrpides N."/>
            <person name="Kim E.A."/>
            <person name="Richardson P."/>
        </authorList>
    </citation>
    <scope>NUCLEOTIDE SEQUENCE [LARGE SCALE GENOMIC DNA]</scope>
    <source>
        <strain evidence="7">ATCC 700394 / DSM 18823 / ISDg</strain>
    </source>
</reference>
<dbReference type="GO" id="GO:0006935">
    <property type="term" value="P:chemotaxis"/>
    <property type="evidence" value="ECO:0007669"/>
    <property type="project" value="InterPro"/>
</dbReference>
<dbReference type="KEGG" id="cpy:Cphy_0604"/>
<name>A9KIZ2_LACP7</name>
<dbReference type="AlphaFoldDB" id="A9KIZ2"/>
<evidence type="ECO:0000256" key="4">
    <source>
        <dbReference type="SAM" id="Phobius"/>
    </source>
</evidence>
<feature type="transmembrane region" description="Helical" evidence="4">
    <location>
        <begin position="154"/>
        <end position="174"/>
    </location>
</feature>
<protein>
    <submittedName>
        <fullName evidence="6">Methyl-accepting chemotaxis sensory transducer</fullName>
    </submittedName>
</protein>